<accession>A0ABU3HW35</accession>
<reference evidence="1" key="1">
    <citation type="submission" date="2024-05" db="EMBL/GenBank/DDBJ databases">
        <title>30 novel species of actinomycetes from the DSMZ collection.</title>
        <authorList>
            <person name="Nouioui I."/>
        </authorList>
    </citation>
    <scope>NUCLEOTIDE SEQUENCE</scope>
    <source>
        <strain evidence="1">DSM 41972</strain>
    </source>
</reference>
<name>A0ABU3HW35_9ACTN</name>
<dbReference type="Proteomes" id="UP001181313">
    <property type="component" value="Unassembled WGS sequence"/>
</dbReference>
<evidence type="ECO:0000313" key="2">
    <source>
        <dbReference type="Proteomes" id="UP001181313"/>
    </source>
</evidence>
<sequence length="156" mass="16273">MADTSALNNLYEALQPADREAVDARRGLGASLQAALTGAGLLLPLPANPAAAQCRQAVAEQLGVRLVALDLEERTTVDPPSRDACAVVAAAAGEWAQLTGGHIAPGDWRALVAATSADPHRLRNARRRALDLVLARHAAITATARWPVQQGANGHE</sequence>
<dbReference type="RefSeq" id="WP_093549730.1">
    <property type="nucleotide sequence ID" value="NZ_JAVSGH010000007.1"/>
</dbReference>
<dbReference type="EMBL" id="JAVSGH010000007">
    <property type="protein sequence ID" value="MDT3724891.1"/>
    <property type="molecule type" value="Genomic_DNA"/>
</dbReference>
<comment type="caution">
    <text evidence="1">The sequence shown here is derived from an EMBL/GenBank/DDBJ whole genome shotgun (WGS) entry which is preliminary data.</text>
</comment>
<gene>
    <name evidence="1" type="ORF">ROS62_08305</name>
</gene>
<evidence type="ECO:0000313" key="1">
    <source>
        <dbReference type="EMBL" id="MDT3724891.1"/>
    </source>
</evidence>
<protein>
    <submittedName>
        <fullName evidence="1">Uncharacterized protein</fullName>
    </submittedName>
</protein>
<keyword evidence="2" id="KW-1185">Reference proteome</keyword>
<organism evidence="1 2">
    <name type="scientific">Streptomyces althioticus subsp. attaecolombicae</name>
    <dbReference type="NCBI Taxonomy" id="3075534"/>
    <lineage>
        <taxon>Bacteria</taxon>
        <taxon>Bacillati</taxon>
        <taxon>Actinomycetota</taxon>
        <taxon>Actinomycetes</taxon>
        <taxon>Kitasatosporales</taxon>
        <taxon>Streptomycetaceae</taxon>
        <taxon>Streptomyces</taxon>
        <taxon>Streptomyces althioticus group</taxon>
    </lineage>
</organism>
<proteinExistence type="predicted"/>